<organism evidence="2 3">
    <name type="scientific">Thalassiosira oceanica</name>
    <name type="common">Marine diatom</name>
    <dbReference type="NCBI Taxonomy" id="159749"/>
    <lineage>
        <taxon>Eukaryota</taxon>
        <taxon>Sar</taxon>
        <taxon>Stramenopiles</taxon>
        <taxon>Ochrophyta</taxon>
        <taxon>Bacillariophyta</taxon>
        <taxon>Coscinodiscophyceae</taxon>
        <taxon>Thalassiosirophycidae</taxon>
        <taxon>Thalassiosirales</taxon>
        <taxon>Thalassiosiraceae</taxon>
        <taxon>Thalassiosira</taxon>
    </lineage>
</organism>
<protein>
    <submittedName>
        <fullName evidence="2">Uncharacterized protein</fullName>
    </submittedName>
</protein>
<dbReference type="AlphaFoldDB" id="K0RRK1"/>
<dbReference type="EMBL" id="AGNL01033552">
    <property type="protein sequence ID" value="EJK55640.1"/>
    <property type="molecule type" value="Genomic_DNA"/>
</dbReference>
<dbReference type="OrthoDB" id="45148at2759"/>
<evidence type="ECO:0000313" key="2">
    <source>
        <dbReference type="EMBL" id="EJK55640.1"/>
    </source>
</evidence>
<sequence>MTRARHKSYNPGQFFTSIVEQRPKVTPSITLSLLHCWLLELSAGERMAYGEETRRTITIKSSVQISQISNQPEVRISSRGHRTKECRTPLDPRPSPSSDDDEETDGARSGLDVLDGMWLFDREERLPFQDGGGPRRGFDRRQGGERGVTQARFYLGLPGDQSEDCIGVYKMPYMDAKDSFWINDKETLSIFAPDIRYVKTEDLPATLDLAKQQLFGEFLNFLASLSSSPLLNWARLCTDQRQQLKVVRNIVFDGDLRKAGVEVLRILPKVSSAGIKISEHIEAKTDFFDKESEKKFNTFDESMQGLLALWNGLDIEIGQLLPTLSGGQALRGQRGVTAVAQIEILADLKELTVVFDDFLRVVETYT</sequence>
<name>K0RRK1_THAOC</name>
<reference evidence="2 3" key="1">
    <citation type="journal article" date="2012" name="Genome Biol.">
        <title>Genome and low-iron response of an oceanic diatom adapted to chronic iron limitation.</title>
        <authorList>
            <person name="Lommer M."/>
            <person name="Specht M."/>
            <person name="Roy A.S."/>
            <person name="Kraemer L."/>
            <person name="Andreson R."/>
            <person name="Gutowska M.A."/>
            <person name="Wolf J."/>
            <person name="Bergner S.V."/>
            <person name="Schilhabel M.B."/>
            <person name="Klostermeier U.C."/>
            <person name="Beiko R.G."/>
            <person name="Rosenstiel P."/>
            <person name="Hippler M."/>
            <person name="Laroche J."/>
        </authorList>
    </citation>
    <scope>NUCLEOTIDE SEQUENCE [LARGE SCALE GENOMIC DNA]</scope>
    <source>
        <strain evidence="2 3">CCMP1005</strain>
    </source>
</reference>
<dbReference type="Proteomes" id="UP000266841">
    <property type="component" value="Unassembled WGS sequence"/>
</dbReference>
<comment type="caution">
    <text evidence="2">The sequence shown here is derived from an EMBL/GenBank/DDBJ whole genome shotgun (WGS) entry which is preliminary data.</text>
</comment>
<proteinExistence type="predicted"/>
<accession>K0RRK1</accession>
<evidence type="ECO:0000256" key="1">
    <source>
        <dbReference type="SAM" id="MobiDB-lite"/>
    </source>
</evidence>
<gene>
    <name evidence="2" type="ORF">THAOC_24607</name>
</gene>
<evidence type="ECO:0000313" key="3">
    <source>
        <dbReference type="Proteomes" id="UP000266841"/>
    </source>
</evidence>
<keyword evidence="3" id="KW-1185">Reference proteome</keyword>
<feature type="region of interest" description="Disordered" evidence="1">
    <location>
        <begin position="70"/>
        <end position="109"/>
    </location>
</feature>